<dbReference type="AlphaFoldDB" id="A0A381YEK0"/>
<accession>A0A381YEK0</accession>
<protein>
    <submittedName>
        <fullName evidence="1">Uncharacterized protein</fullName>
    </submittedName>
</protein>
<name>A0A381YEK0_9ZZZZ</name>
<sequence>MESIDGVGCHGADDRFAVCGTAIA</sequence>
<feature type="non-terminal residue" evidence="1">
    <location>
        <position position="24"/>
    </location>
</feature>
<reference evidence="1" key="1">
    <citation type="submission" date="2018-05" db="EMBL/GenBank/DDBJ databases">
        <authorList>
            <person name="Lanie J.A."/>
            <person name="Ng W.-L."/>
            <person name="Kazmierczak K.M."/>
            <person name="Andrzejewski T.M."/>
            <person name="Davidsen T.M."/>
            <person name="Wayne K.J."/>
            <person name="Tettelin H."/>
            <person name="Glass J.I."/>
            <person name="Rusch D."/>
            <person name="Podicherti R."/>
            <person name="Tsui H.-C.T."/>
            <person name="Winkler M.E."/>
        </authorList>
    </citation>
    <scope>NUCLEOTIDE SEQUENCE</scope>
</reference>
<organism evidence="1">
    <name type="scientific">marine metagenome</name>
    <dbReference type="NCBI Taxonomy" id="408172"/>
    <lineage>
        <taxon>unclassified sequences</taxon>
        <taxon>metagenomes</taxon>
        <taxon>ecological metagenomes</taxon>
    </lineage>
</organism>
<dbReference type="EMBL" id="UINC01017966">
    <property type="protein sequence ID" value="SVA75032.1"/>
    <property type="molecule type" value="Genomic_DNA"/>
</dbReference>
<gene>
    <name evidence="1" type="ORF">METZ01_LOCUS127886</name>
</gene>
<evidence type="ECO:0000313" key="1">
    <source>
        <dbReference type="EMBL" id="SVA75032.1"/>
    </source>
</evidence>
<proteinExistence type="predicted"/>